<dbReference type="PANTHER" id="PTHR45138:SF9">
    <property type="entry name" value="DIGUANYLATE CYCLASE DGCM-RELATED"/>
    <property type="match status" value="1"/>
</dbReference>
<keyword evidence="6" id="KW-1185">Reference proteome</keyword>
<evidence type="ECO:0000259" key="4">
    <source>
        <dbReference type="PROSITE" id="PS50887"/>
    </source>
</evidence>
<reference evidence="5 6" key="1">
    <citation type="journal article" date="2005" name="Nucleic Acids Res.">
        <title>Genomic blueprint of Hahella chejuensis, a marine microbe producing an algicidal agent.</title>
        <authorList>
            <person name="Jeong H."/>
            <person name="Yim J.H."/>
            <person name="Lee C."/>
            <person name="Choi S.-H."/>
            <person name="Park Y.K."/>
            <person name="Yoon S.H."/>
            <person name="Hur C.-G."/>
            <person name="Kang H.-Y."/>
            <person name="Kim D."/>
            <person name="Lee H.H."/>
            <person name="Park K.H."/>
            <person name="Park S.-H."/>
            <person name="Park H.-S."/>
            <person name="Lee H.K."/>
            <person name="Oh T.K."/>
            <person name="Kim J.F."/>
        </authorList>
    </citation>
    <scope>NUCLEOTIDE SEQUENCE [LARGE SCALE GENOMIC DNA]</scope>
    <source>
        <strain evidence="5 6">KCTC 2396</strain>
    </source>
</reference>
<dbReference type="GO" id="GO:0005886">
    <property type="term" value="C:plasma membrane"/>
    <property type="evidence" value="ECO:0007669"/>
    <property type="project" value="TreeGrafter"/>
</dbReference>
<dbReference type="FunFam" id="3.30.70.270:FF:000001">
    <property type="entry name" value="Diguanylate cyclase domain protein"/>
    <property type="match status" value="1"/>
</dbReference>
<dbReference type="InterPro" id="IPR035965">
    <property type="entry name" value="PAS-like_dom_sf"/>
</dbReference>
<dbReference type="RefSeq" id="WP_011400606.1">
    <property type="nucleotide sequence ID" value="NC_007645.1"/>
</dbReference>
<dbReference type="eggNOG" id="COG3706">
    <property type="taxonomic scope" value="Bacteria"/>
</dbReference>
<dbReference type="InterPro" id="IPR043128">
    <property type="entry name" value="Rev_trsase/Diguanyl_cyclase"/>
</dbReference>
<dbReference type="OrthoDB" id="73375at2"/>
<dbReference type="Pfam" id="PF00990">
    <property type="entry name" value="GGDEF"/>
    <property type="match status" value="1"/>
</dbReference>
<evidence type="ECO:0000256" key="3">
    <source>
        <dbReference type="ARBA" id="ARBA00034247"/>
    </source>
</evidence>
<sequence>MSSEVNDLEHTLFAFIESSDEAYALFNDQDLLVYCNAAFARLFNAESDFLAGFSFRRLAERCYNTRQGIHIESDDLEGWLRYAEELRRTRQFRSYEVEISGGRWFLFSEQIDKQGRMLVRARDLTAQKQLEGRINHANQKLRHMAMTDELTHVANYRGFFEAAEAEANRCWRTGAPMTLMLLDMDHFKKVNDSHGYPVGDEILRRIAEMTRDALREYDVFGRIAGEEFAIFLSQANDEVGIQIAARLIESIAAMVFTGSADGDPEVRVTASIGLCIGECDTPFEQLFKQAEVALQQAKDQGRNRVEVFHMKKD</sequence>
<dbReference type="SUPFAM" id="SSF55073">
    <property type="entry name" value="Nucleotide cyclase"/>
    <property type="match status" value="1"/>
</dbReference>
<dbReference type="CDD" id="cd01949">
    <property type="entry name" value="GGDEF"/>
    <property type="match status" value="1"/>
</dbReference>
<comment type="catalytic activity">
    <reaction evidence="3">
        <text>2 GTP = 3',3'-c-di-GMP + 2 diphosphate</text>
        <dbReference type="Rhea" id="RHEA:24898"/>
        <dbReference type="ChEBI" id="CHEBI:33019"/>
        <dbReference type="ChEBI" id="CHEBI:37565"/>
        <dbReference type="ChEBI" id="CHEBI:58805"/>
        <dbReference type="EC" id="2.7.7.65"/>
    </reaction>
</comment>
<protein>
    <recommendedName>
        <fullName evidence="2">diguanylate cyclase</fullName>
        <ecNumber evidence="2">2.7.7.65</ecNumber>
    </recommendedName>
</protein>
<evidence type="ECO:0000256" key="2">
    <source>
        <dbReference type="ARBA" id="ARBA00012528"/>
    </source>
</evidence>
<dbReference type="InterPro" id="IPR050469">
    <property type="entry name" value="Diguanylate_Cyclase"/>
</dbReference>
<accession>Q2S718</accession>
<dbReference type="EMBL" id="CP000155">
    <property type="protein sequence ID" value="ABC33556.1"/>
    <property type="molecule type" value="Genomic_DNA"/>
</dbReference>
<dbReference type="Gene3D" id="3.30.70.270">
    <property type="match status" value="1"/>
</dbReference>
<dbReference type="KEGG" id="hch:HCH_06939"/>
<dbReference type="PROSITE" id="PS50887">
    <property type="entry name" value="GGDEF"/>
    <property type="match status" value="1"/>
</dbReference>
<dbReference type="GO" id="GO:0052621">
    <property type="term" value="F:diguanylate cyclase activity"/>
    <property type="evidence" value="ECO:0007669"/>
    <property type="project" value="UniProtKB-EC"/>
</dbReference>
<dbReference type="InterPro" id="IPR000160">
    <property type="entry name" value="GGDEF_dom"/>
</dbReference>
<comment type="cofactor">
    <cofactor evidence="1">
        <name>Mg(2+)</name>
        <dbReference type="ChEBI" id="CHEBI:18420"/>
    </cofactor>
</comment>
<evidence type="ECO:0000313" key="5">
    <source>
        <dbReference type="EMBL" id="ABC33556.1"/>
    </source>
</evidence>
<dbReference type="PANTHER" id="PTHR45138">
    <property type="entry name" value="REGULATORY COMPONENTS OF SENSORY TRANSDUCTION SYSTEM"/>
    <property type="match status" value="1"/>
</dbReference>
<feature type="domain" description="GGDEF" evidence="4">
    <location>
        <begin position="175"/>
        <end position="310"/>
    </location>
</feature>
<dbReference type="NCBIfam" id="TIGR00254">
    <property type="entry name" value="GGDEF"/>
    <property type="match status" value="1"/>
</dbReference>
<evidence type="ECO:0000313" key="6">
    <source>
        <dbReference type="Proteomes" id="UP000000238"/>
    </source>
</evidence>
<dbReference type="InterPro" id="IPR029787">
    <property type="entry name" value="Nucleotide_cyclase"/>
</dbReference>
<organism evidence="5 6">
    <name type="scientific">Hahella chejuensis (strain KCTC 2396)</name>
    <dbReference type="NCBI Taxonomy" id="349521"/>
    <lineage>
        <taxon>Bacteria</taxon>
        <taxon>Pseudomonadati</taxon>
        <taxon>Pseudomonadota</taxon>
        <taxon>Gammaproteobacteria</taxon>
        <taxon>Oceanospirillales</taxon>
        <taxon>Hahellaceae</taxon>
        <taxon>Hahella</taxon>
    </lineage>
</organism>
<dbReference type="Pfam" id="PF13188">
    <property type="entry name" value="PAS_8"/>
    <property type="match status" value="1"/>
</dbReference>
<gene>
    <name evidence="5" type="ordered locus">HCH_06939</name>
</gene>
<name>Q2S718_HAHCH</name>
<dbReference type="SUPFAM" id="SSF55785">
    <property type="entry name" value="PYP-like sensor domain (PAS domain)"/>
    <property type="match status" value="1"/>
</dbReference>
<dbReference type="AlphaFoldDB" id="Q2S718"/>
<dbReference type="Gene3D" id="3.30.450.20">
    <property type="entry name" value="PAS domain"/>
    <property type="match status" value="1"/>
</dbReference>
<dbReference type="GO" id="GO:0043709">
    <property type="term" value="P:cell adhesion involved in single-species biofilm formation"/>
    <property type="evidence" value="ECO:0007669"/>
    <property type="project" value="TreeGrafter"/>
</dbReference>
<dbReference type="HOGENOM" id="CLU_000445_11_4_6"/>
<dbReference type="EC" id="2.7.7.65" evidence="2"/>
<dbReference type="InterPro" id="IPR000014">
    <property type="entry name" value="PAS"/>
</dbReference>
<dbReference type="SMART" id="SM00267">
    <property type="entry name" value="GGDEF"/>
    <property type="match status" value="1"/>
</dbReference>
<evidence type="ECO:0000256" key="1">
    <source>
        <dbReference type="ARBA" id="ARBA00001946"/>
    </source>
</evidence>
<dbReference type="Proteomes" id="UP000000238">
    <property type="component" value="Chromosome"/>
</dbReference>
<dbReference type="STRING" id="349521.HCH_06939"/>
<proteinExistence type="predicted"/>
<dbReference type="GO" id="GO:1902201">
    <property type="term" value="P:negative regulation of bacterial-type flagellum-dependent cell motility"/>
    <property type="evidence" value="ECO:0007669"/>
    <property type="project" value="TreeGrafter"/>
</dbReference>